<reference evidence="1" key="1">
    <citation type="submission" date="2021-02" db="EMBL/GenBank/DDBJ databases">
        <title>Infant gut strain persistence is associated with maternal origin, phylogeny, and functional potential including surface adhesion and iron acquisition.</title>
        <authorList>
            <person name="Lou Y.C."/>
        </authorList>
    </citation>
    <scope>NUCLEOTIDE SEQUENCE</scope>
    <source>
        <strain evidence="1">L3_101_000M1_dasL3_101_000M1_concoct_87</strain>
    </source>
</reference>
<organism evidence="1 2">
    <name type="scientific">Subdoligranulum variabile</name>
    <dbReference type="NCBI Taxonomy" id="214851"/>
    <lineage>
        <taxon>Bacteria</taxon>
        <taxon>Bacillati</taxon>
        <taxon>Bacillota</taxon>
        <taxon>Clostridia</taxon>
        <taxon>Eubacteriales</taxon>
        <taxon>Oscillospiraceae</taxon>
        <taxon>Subdoligranulum</taxon>
    </lineage>
</organism>
<sequence length="67" mass="7462">SLNICLNCARKKKPVAKRQRMGVLAMIDKESETIEYLVSILLTFTSDQMAAFVAGAQEIIAQYTPKN</sequence>
<dbReference type="EMBL" id="JAGZGG010000060">
    <property type="protein sequence ID" value="MBS5333781.1"/>
    <property type="molecule type" value="Genomic_DNA"/>
</dbReference>
<accession>A0A943DHU5</accession>
<comment type="caution">
    <text evidence="1">The sequence shown here is derived from an EMBL/GenBank/DDBJ whole genome shotgun (WGS) entry which is preliminary data.</text>
</comment>
<proteinExistence type="predicted"/>
<gene>
    <name evidence="1" type="ORF">KHY36_14820</name>
</gene>
<evidence type="ECO:0000313" key="2">
    <source>
        <dbReference type="Proteomes" id="UP000759273"/>
    </source>
</evidence>
<dbReference type="Proteomes" id="UP000759273">
    <property type="component" value="Unassembled WGS sequence"/>
</dbReference>
<dbReference type="AlphaFoldDB" id="A0A943DHU5"/>
<evidence type="ECO:0000313" key="1">
    <source>
        <dbReference type="EMBL" id="MBS5333781.1"/>
    </source>
</evidence>
<feature type="non-terminal residue" evidence="1">
    <location>
        <position position="1"/>
    </location>
</feature>
<name>A0A943DHU5_9FIRM</name>
<protein>
    <submittedName>
        <fullName evidence="1">Uncharacterized protein</fullName>
    </submittedName>
</protein>